<evidence type="ECO:0000313" key="10">
    <source>
        <dbReference type="EMBL" id="KAF3769457.1"/>
    </source>
</evidence>
<evidence type="ECO:0000259" key="9">
    <source>
        <dbReference type="PROSITE" id="PS50850"/>
    </source>
</evidence>
<dbReference type="AlphaFoldDB" id="A0A9P5CTA5"/>
<sequence length="482" mass="53969">MAEEKDLEVAVASSQTSASNKEVGDVDTVDWSPEEEQRLVRKLDWIILPPLVFAFLALQLDRGNIGAAYTDGFAFDVGITQDQYNTGNTLFSVGTVVLQIPSNLILYRIGPTIWVVAQIFAFGLVSTFQAWQHGRRAFFATRTLLGLCESGFIPAGLYTLSRWYKKSEISKRYAIYFFGNNLATAISGLLASGILRLDGVRGFYGWQWLFIIEGVWTLATGVYFAIIFPKSPDHPVSLLGIRWFSEHDSHIMTRRVLIDDPAKAQGRLHVSWHEIRRTITNWRLFSHIIIPLAGIAPSWTLGAYAPYLIMEMGYGLLTANALCSIGGFMLLPMNLLWGYIADRTRRRGLMVSIGLFLFLAFTIANRKLILVDNKKLRLPMLIFMVAFSACWYPINASLVALNASTPEERSVSLATVTMCANLAGIIGSNLFRASDAPFYPHGWDSLCAVVGTALAFSLIVNLQYYILNRRMRNKEGVEPWHI</sequence>
<dbReference type="GO" id="GO:0022857">
    <property type="term" value="F:transmembrane transporter activity"/>
    <property type="evidence" value="ECO:0007669"/>
    <property type="project" value="InterPro"/>
</dbReference>
<organism evidence="10 11">
    <name type="scientific">Cryphonectria parasitica (strain ATCC 38755 / EP155)</name>
    <dbReference type="NCBI Taxonomy" id="660469"/>
    <lineage>
        <taxon>Eukaryota</taxon>
        <taxon>Fungi</taxon>
        <taxon>Dikarya</taxon>
        <taxon>Ascomycota</taxon>
        <taxon>Pezizomycotina</taxon>
        <taxon>Sordariomycetes</taxon>
        <taxon>Sordariomycetidae</taxon>
        <taxon>Diaporthales</taxon>
        <taxon>Cryphonectriaceae</taxon>
        <taxon>Cryphonectria-Endothia species complex</taxon>
        <taxon>Cryphonectria</taxon>
    </lineage>
</organism>
<feature type="transmembrane region" description="Helical" evidence="8">
    <location>
        <begin position="413"/>
        <end position="431"/>
    </location>
</feature>
<keyword evidence="5 8" id="KW-0472">Membrane</keyword>
<evidence type="ECO:0000256" key="4">
    <source>
        <dbReference type="ARBA" id="ARBA00022989"/>
    </source>
</evidence>
<evidence type="ECO:0000313" key="11">
    <source>
        <dbReference type="Proteomes" id="UP000803844"/>
    </source>
</evidence>
<comment type="similarity">
    <text evidence="6">Belongs to the major facilitator superfamily. Allantoate permease family.</text>
</comment>
<feature type="transmembrane region" description="Helical" evidence="8">
    <location>
        <begin position="112"/>
        <end position="131"/>
    </location>
</feature>
<evidence type="ECO:0000256" key="8">
    <source>
        <dbReference type="SAM" id="Phobius"/>
    </source>
</evidence>
<feature type="transmembrane region" description="Helical" evidence="8">
    <location>
        <begin position="443"/>
        <end position="467"/>
    </location>
</feature>
<feature type="region of interest" description="Disordered" evidence="7">
    <location>
        <begin position="1"/>
        <end position="27"/>
    </location>
</feature>
<feature type="transmembrane region" description="Helical" evidence="8">
    <location>
        <begin position="313"/>
        <end position="337"/>
    </location>
</feature>
<feature type="transmembrane region" description="Helical" evidence="8">
    <location>
        <begin position="206"/>
        <end position="228"/>
    </location>
</feature>
<dbReference type="PROSITE" id="PS50850">
    <property type="entry name" value="MFS"/>
    <property type="match status" value="1"/>
</dbReference>
<keyword evidence="2" id="KW-0813">Transport</keyword>
<dbReference type="Gene3D" id="1.20.1250.20">
    <property type="entry name" value="MFS general substrate transporter like domains"/>
    <property type="match status" value="2"/>
</dbReference>
<proteinExistence type="inferred from homology"/>
<keyword evidence="3 8" id="KW-0812">Transmembrane</keyword>
<name>A0A9P5CTA5_CRYP1</name>
<dbReference type="PANTHER" id="PTHR43791">
    <property type="entry name" value="PERMEASE-RELATED"/>
    <property type="match status" value="1"/>
</dbReference>
<dbReference type="GO" id="GO:0016020">
    <property type="term" value="C:membrane"/>
    <property type="evidence" value="ECO:0007669"/>
    <property type="project" value="UniProtKB-SubCell"/>
</dbReference>
<dbReference type="FunFam" id="1.20.1250.20:FF:000065">
    <property type="entry name" value="Putative MFS pantothenate transporter"/>
    <property type="match status" value="1"/>
</dbReference>
<dbReference type="InterPro" id="IPR036259">
    <property type="entry name" value="MFS_trans_sf"/>
</dbReference>
<reference evidence="10" key="1">
    <citation type="journal article" date="2020" name="Phytopathology">
        <title>Genome sequence of the chestnut blight fungus Cryphonectria parasitica EP155: A fundamental resource for an archetypical invasive plant pathogen.</title>
        <authorList>
            <person name="Crouch J.A."/>
            <person name="Dawe A."/>
            <person name="Aerts A."/>
            <person name="Barry K."/>
            <person name="Churchill A.C.L."/>
            <person name="Grimwood J."/>
            <person name="Hillman B."/>
            <person name="Milgroom M.G."/>
            <person name="Pangilinan J."/>
            <person name="Smith M."/>
            <person name="Salamov A."/>
            <person name="Schmutz J."/>
            <person name="Yadav J."/>
            <person name="Grigoriev I.V."/>
            <person name="Nuss D."/>
        </authorList>
    </citation>
    <scope>NUCLEOTIDE SEQUENCE</scope>
    <source>
        <strain evidence="10">EP155</strain>
    </source>
</reference>
<feature type="transmembrane region" description="Helical" evidence="8">
    <location>
        <begin position="349"/>
        <end position="369"/>
    </location>
</feature>
<keyword evidence="4 8" id="KW-1133">Transmembrane helix</keyword>
<evidence type="ECO:0000256" key="2">
    <source>
        <dbReference type="ARBA" id="ARBA00022448"/>
    </source>
</evidence>
<feature type="transmembrane region" description="Helical" evidence="8">
    <location>
        <begin position="137"/>
        <end position="161"/>
    </location>
</feature>
<gene>
    <name evidence="10" type="ORF">M406DRAFT_348731</name>
</gene>
<dbReference type="OrthoDB" id="2985014at2759"/>
<comment type="subcellular location">
    <subcellularLocation>
        <location evidence="1">Membrane</location>
        <topology evidence="1">Multi-pass membrane protein</topology>
    </subcellularLocation>
</comment>
<evidence type="ECO:0000256" key="1">
    <source>
        <dbReference type="ARBA" id="ARBA00004141"/>
    </source>
</evidence>
<keyword evidence="11" id="KW-1185">Reference proteome</keyword>
<feature type="transmembrane region" description="Helical" evidence="8">
    <location>
        <begin position="173"/>
        <end position="194"/>
    </location>
</feature>
<evidence type="ECO:0000256" key="6">
    <source>
        <dbReference type="ARBA" id="ARBA00037968"/>
    </source>
</evidence>
<evidence type="ECO:0000256" key="3">
    <source>
        <dbReference type="ARBA" id="ARBA00022692"/>
    </source>
</evidence>
<feature type="domain" description="Major facilitator superfamily (MFS) profile" evidence="9">
    <location>
        <begin position="47"/>
        <end position="472"/>
    </location>
</feature>
<evidence type="ECO:0000256" key="7">
    <source>
        <dbReference type="SAM" id="MobiDB-lite"/>
    </source>
</evidence>
<dbReference type="RefSeq" id="XP_040780418.1">
    <property type="nucleotide sequence ID" value="XM_040922419.1"/>
</dbReference>
<feature type="transmembrane region" description="Helical" evidence="8">
    <location>
        <begin position="381"/>
        <end position="401"/>
    </location>
</feature>
<dbReference type="InterPro" id="IPR020846">
    <property type="entry name" value="MFS_dom"/>
</dbReference>
<evidence type="ECO:0000256" key="5">
    <source>
        <dbReference type="ARBA" id="ARBA00023136"/>
    </source>
</evidence>
<dbReference type="GeneID" id="63839548"/>
<comment type="caution">
    <text evidence="10">The sequence shown here is derived from an EMBL/GenBank/DDBJ whole genome shotgun (WGS) entry which is preliminary data.</text>
</comment>
<dbReference type="EMBL" id="MU032344">
    <property type="protein sequence ID" value="KAF3769457.1"/>
    <property type="molecule type" value="Genomic_DNA"/>
</dbReference>
<protein>
    <submittedName>
        <fullName evidence="10">MFS transporter</fullName>
    </submittedName>
</protein>
<dbReference type="Pfam" id="PF07690">
    <property type="entry name" value="MFS_1"/>
    <property type="match status" value="1"/>
</dbReference>
<dbReference type="SUPFAM" id="SSF103473">
    <property type="entry name" value="MFS general substrate transporter"/>
    <property type="match status" value="1"/>
</dbReference>
<dbReference type="Proteomes" id="UP000803844">
    <property type="component" value="Unassembled WGS sequence"/>
</dbReference>
<feature type="transmembrane region" description="Helical" evidence="8">
    <location>
        <begin position="284"/>
        <end position="307"/>
    </location>
</feature>
<dbReference type="PANTHER" id="PTHR43791:SF32">
    <property type="entry name" value="MAJOR FACILITATOR SUPERFAMILY (MFS) PROFILE DOMAIN-CONTAINING PROTEIN"/>
    <property type="match status" value="1"/>
</dbReference>
<accession>A0A9P5CTA5</accession>
<dbReference type="InterPro" id="IPR011701">
    <property type="entry name" value="MFS"/>
</dbReference>